<evidence type="ECO:0000313" key="3">
    <source>
        <dbReference type="Proteomes" id="UP001154314"/>
    </source>
</evidence>
<evidence type="ECO:0000313" key="2">
    <source>
        <dbReference type="EMBL" id="CAI9888934.1"/>
    </source>
</evidence>
<evidence type="ECO:0000313" key="1">
    <source>
        <dbReference type="EMBL" id="CAH6421970.1"/>
    </source>
</evidence>
<dbReference type="EMBL" id="OW991346">
    <property type="protein sequence ID" value="CAI9888934.1"/>
    <property type="molecule type" value="Genomic_DNA"/>
</dbReference>
<proteinExistence type="predicted"/>
<dbReference type="Proteomes" id="UP001154314">
    <property type="component" value="Chromosome"/>
</dbReference>
<name>A0A9P0YC92_9CAUD</name>
<reference evidence="1" key="1">
    <citation type="submission" date="2023-04" db="EMBL/GenBank/DDBJ databases">
        <authorList>
            <person name="Kelly A."/>
        </authorList>
    </citation>
    <scope>NUCLEOTIDE SEQUENCE</scope>
</reference>
<gene>
    <name evidence="2" type="ORF">BAMTRB_011</name>
    <name evidence="1" type="ORF">BAMTRB_036</name>
</gene>
<sequence>MKPTIMGRQVLKSVHRDLIRMEYVFVFGDCVTGEQYPVRLYSCDFEDMREGEYKAFHRLCTKLWPEQPL</sequence>
<protein>
    <submittedName>
        <fullName evidence="1">Uncharacterized protein</fullName>
    </submittedName>
</protein>
<accession>A0A9P0YC92</accession>
<dbReference type="EMBL" id="OW991346">
    <property type="protein sequence ID" value="CAH6421970.1"/>
    <property type="molecule type" value="Genomic_DNA"/>
</dbReference>
<keyword evidence="3" id="KW-1185">Reference proteome</keyword>
<organism evidence="1 3">
    <name type="scientific">Escherichia phage vB_Eco_Bam</name>
    <dbReference type="NCBI Taxonomy" id="2898833"/>
    <lineage>
        <taxon>Viruses</taxon>
        <taxon>Duplodnaviria</taxon>
        <taxon>Heunggongvirae</taxon>
        <taxon>Uroviricota</taxon>
        <taxon>Caudoviricetes</taxon>
        <taxon>Autographivirales</taxon>
        <taxon>Autotranscriptaviridae</taxon>
        <taxon>Studiervirinae</taxon>
        <taxon>Bamvirus</taxon>
        <taxon>Bamvirus bam</taxon>
    </lineage>
</organism>